<evidence type="ECO:0000313" key="3">
    <source>
        <dbReference type="Proteomes" id="UP000310158"/>
    </source>
</evidence>
<evidence type="ECO:0000256" key="1">
    <source>
        <dbReference type="SAM" id="SignalP"/>
    </source>
</evidence>
<dbReference type="EMBL" id="SGPL01000294">
    <property type="protein sequence ID" value="THH14195.1"/>
    <property type="molecule type" value="Genomic_DNA"/>
</dbReference>
<keyword evidence="1" id="KW-0732">Signal</keyword>
<dbReference type="Proteomes" id="UP000310158">
    <property type="component" value="Unassembled WGS sequence"/>
</dbReference>
<dbReference type="OrthoDB" id="9978204at2759"/>
<evidence type="ECO:0000313" key="2">
    <source>
        <dbReference type="EMBL" id="THH14195.1"/>
    </source>
</evidence>
<organism evidence="2 3">
    <name type="scientific">Bondarzewia mesenterica</name>
    <dbReference type="NCBI Taxonomy" id="1095465"/>
    <lineage>
        <taxon>Eukaryota</taxon>
        <taxon>Fungi</taxon>
        <taxon>Dikarya</taxon>
        <taxon>Basidiomycota</taxon>
        <taxon>Agaricomycotina</taxon>
        <taxon>Agaricomycetes</taxon>
        <taxon>Russulales</taxon>
        <taxon>Bondarzewiaceae</taxon>
        <taxon>Bondarzewia</taxon>
    </lineage>
</organism>
<evidence type="ECO:0008006" key="4">
    <source>
        <dbReference type="Google" id="ProtNLM"/>
    </source>
</evidence>
<dbReference type="Pfam" id="PF15892">
    <property type="entry name" value="BNR_4"/>
    <property type="match status" value="1"/>
</dbReference>
<dbReference type="AlphaFoldDB" id="A0A4S4LQ54"/>
<reference evidence="2 3" key="1">
    <citation type="submission" date="2019-02" db="EMBL/GenBank/DDBJ databases">
        <title>Genome sequencing of the rare red list fungi Bondarzewia mesenterica.</title>
        <authorList>
            <person name="Buettner E."/>
            <person name="Kellner H."/>
        </authorList>
    </citation>
    <scope>NUCLEOTIDE SEQUENCE [LARGE SCALE GENOMIC DNA]</scope>
    <source>
        <strain evidence="2 3">DSM 108281</strain>
    </source>
</reference>
<accession>A0A4S4LQ54</accession>
<proteinExistence type="predicted"/>
<sequence>MWPIITSLSMTALWAVCGVEAIRILSNTTLGQDPQTVNRLNGESFQQDALVTFKEYQYAVFWLADASNSSIRHPSVSRRSLANSSNWETFTFMDYNQTEDDGHDIISLGIAPSDGTIHLSFDHHDNALKYRVSISGASSDPASTTWSSDLFSPTLDYLPGTELLNKTAYFGSVTYPRFLSAPSSALAFASRFLFELRIGRSGLGDDWLYEYADGNWTLVGKYLEGVNNNAYINGLDFDSQGDLITTWTYRDYVNDTGKDVAVQAGPNGPENNHDMDFASSPDLGRTWINTWGQTISNMTEEKPILPSSAGITVFSIPKYGGILNQESQTVDDEGRVHVLNRENTTGIEQWYHYWRSTTAHWTRTPFPLTLPSANNITQTPTVIGKRGKLATVSSRLFAILPSNAPNSTALSILGSTAAGHFRDWEVLWEIENGCTAEPLFDRYRLREGDGVLSLFLVDGREVRIVDLDLDLEV</sequence>
<feature type="signal peptide" evidence="1">
    <location>
        <begin position="1"/>
        <end position="21"/>
    </location>
</feature>
<name>A0A4S4LQ54_9AGAM</name>
<protein>
    <recommendedName>
        <fullName evidence="4">Dockerin type 1</fullName>
    </recommendedName>
</protein>
<comment type="caution">
    <text evidence="2">The sequence shown here is derived from an EMBL/GenBank/DDBJ whole genome shotgun (WGS) entry which is preliminary data.</text>
</comment>
<keyword evidence="3" id="KW-1185">Reference proteome</keyword>
<feature type="chain" id="PRO_5020182071" description="Dockerin type 1" evidence="1">
    <location>
        <begin position="22"/>
        <end position="473"/>
    </location>
</feature>
<gene>
    <name evidence="2" type="ORF">EW146_g6107</name>
</gene>